<feature type="domain" description="N-acetyltransferase" evidence="3">
    <location>
        <begin position="9"/>
        <end position="157"/>
    </location>
</feature>
<organism evidence="4 5">
    <name type="scientific">Larkinella punicea</name>
    <dbReference type="NCBI Taxonomy" id="2315727"/>
    <lineage>
        <taxon>Bacteria</taxon>
        <taxon>Pseudomonadati</taxon>
        <taxon>Bacteroidota</taxon>
        <taxon>Cytophagia</taxon>
        <taxon>Cytophagales</taxon>
        <taxon>Spirosomataceae</taxon>
        <taxon>Larkinella</taxon>
    </lineage>
</organism>
<comment type="caution">
    <text evidence="4">The sequence shown here is derived from an EMBL/GenBank/DDBJ whole genome shotgun (WGS) entry which is preliminary data.</text>
</comment>
<evidence type="ECO:0000313" key="5">
    <source>
        <dbReference type="Proteomes" id="UP000253383"/>
    </source>
</evidence>
<dbReference type="SUPFAM" id="SSF55729">
    <property type="entry name" value="Acyl-CoA N-acyltransferases (Nat)"/>
    <property type="match status" value="1"/>
</dbReference>
<dbReference type="RefSeq" id="WP_114406141.1">
    <property type="nucleotide sequence ID" value="NZ_QOWE01000008.1"/>
</dbReference>
<dbReference type="GO" id="GO:0016747">
    <property type="term" value="F:acyltransferase activity, transferring groups other than amino-acyl groups"/>
    <property type="evidence" value="ECO:0007669"/>
    <property type="project" value="InterPro"/>
</dbReference>
<evidence type="ECO:0000259" key="3">
    <source>
        <dbReference type="PROSITE" id="PS51186"/>
    </source>
</evidence>
<proteinExistence type="predicted"/>
<keyword evidence="2" id="KW-0012">Acyltransferase</keyword>
<dbReference type="Proteomes" id="UP000253383">
    <property type="component" value="Unassembled WGS sequence"/>
</dbReference>
<dbReference type="InterPro" id="IPR016181">
    <property type="entry name" value="Acyl_CoA_acyltransferase"/>
</dbReference>
<name>A0A368JRY6_9BACT</name>
<dbReference type="EMBL" id="QOWE01000008">
    <property type="protein sequence ID" value="RCR69454.1"/>
    <property type="molecule type" value="Genomic_DNA"/>
</dbReference>
<dbReference type="OrthoDB" id="9805924at2"/>
<dbReference type="InterPro" id="IPR050832">
    <property type="entry name" value="Bact_Acetyltransf"/>
</dbReference>
<dbReference type="CDD" id="cd04301">
    <property type="entry name" value="NAT_SF"/>
    <property type="match status" value="1"/>
</dbReference>
<dbReference type="Gene3D" id="3.40.630.30">
    <property type="match status" value="1"/>
</dbReference>
<evidence type="ECO:0000256" key="1">
    <source>
        <dbReference type="ARBA" id="ARBA00022679"/>
    </source>
</evidence>
<dbReference type="InterPro" id="IPR000182">
    <property type="entry name" value="GNAT_dom"/>
</dbReference>
<dbReference type="PANTHER" id="PTHR43877">
    <property type="entry name" value="AMINOALKYLPHOSPHONATE N-ACETYLTRANSFERASE-RELATED-RELATED"/>
    <property type="match status" value="1"/>
</dbReference>
<accession>A0A368JRY6</accession>
<dbReference type="PROSITE" id="PS51186">
    <property type="entry name" value="GNAT"/>
    <property type="match status" value="1"/>
</dbReference>
<evidence type="ECO:0000256" key="2">
    <source>
        <dbReference type="ARBA" id="ARBA00023315"/>
    </source>
</evidence>
<keyword evidence="1 4" id="KW-0808">Transferase</keyword>
<protein>
    <submittedName>
        <fullName evidence="4">GNAT family N-acetyltransferase</fullName>
    </submittedName>
</protein>
<gene>
    <name evidence="4" type="ORF">DUE52_11420</name>
</gene>
<reference evidence="4 5" key="1">
    <citation type="submission" date="2018-07" db="EMBL/GenBank/DDBJ databases">
        <title>Genome analysis of Larkinella rosea.</title>
        <authorList>
            <person name="Zhou Z."/>
            <person name="Wang G."/>
        </authorList>
    </citation>
    <scope>NUCLEOTIDE SEQUENCE [LARGE SCALE GENOMIC DNA]</scope>
    <source>
        <strain evidence="5">zzj9</strain>
    </source>
</reference>
<dbReference type="Pfam" id="PF00583">
    <property type="entry name" value="Acetyltransf_1"/>
    <property type="match status" value="1"/>
</dbReference>
<sequence length="157" mass="17727">METFTPIPNLIRLAQTTADADAVLRMMETFCGLFNYPFDRMLRQNLIQQVLENPSLGSLWLIGPEKEPVGYVALTYGFAYEFGGKTALVDELFIEEGHRGGGKGRQVLQNLQKAADELGVSVIHLQTEKYNPRAKQLYESVGFVDQERSTLTWKKPD</sequence>
<evidence type="ECO:0000313" key="4">
    <source>
        <dbReference type="EMBL" id="RCR69454.1"/>
    </source>
</evidence>
<keyword evidence="5" id="KW-1185">Reference proteome</keyword>
<dbReference type="AlphaFoldDB" id="A0A368JRY6"/>